<dbReference type="Pfam" id="PF00072">
    <property type="entry name" value="Response_reg"/>
    <property type="match status" value="1"/>
</dbReference>
<organism evidence="10 11">
    <name type="scientific">Brevibacillus invocatus</name>
    <dbReference type="NCBI Taxonomy" id="173959"/>
    <lineage>
        <taxon>Bacteria</taxon>
        <taxon>Bacillati</taxon>
        <taxon>Bacillota</taxon>
        <taxon>Bacilli</taxon>
        <taxon>Bacillales</taxon>
        <taxon>Paenibacillaceae</taxon>
        <taxon>Brevibacillus</taxon>
    </lineage>
</organism>
<evidence type="ECO:0000256" key="4">
    <source>
        <dbReference type="ARBA" id="ARBA00023125"/>
    </source>
</evidence>
<evidence type="ECO:0000259" key="9">
    <source>
        <dbReference type="PROSITE" id="PS51755"/>
    </source>
</evidence>
<dbReference type="GO" id="GO:0000976">
    <property type="term" value="F:transcription cis-regulatory region binding"/>
    <property type="evidence" value="ECO:0007669"/>
    <property type="project" value="TreeGrafter"/>
</dbReference>
<dbReference type="Gene3D" id="6.10.250.690">
    <property type="match status" value="1"/>
</dbReference>
<dbReference type="OrthoDB" id="9790442at2"/>
<dbReference type="PANTHER" id="PTHR48111">
    <property type="entry name" value="REGULATOR OF RPOS"/>
    <property type="match status" value="1"/>
</dbReference>
<keyword evidence="2" id="KW-0902">Two-component regulatory system</keyword>
<dbReference type="Proteomes" id="UP000282028">
    <property type="component" value="Unassembled WGS sequence"/>
</dbReference>
<evidence type="ECO:0000256" key="1">
    <source>
        <dbReference type="ARBA" id="ARBA00022553"/>
    </source>
</evidence>
<keyword evidence="1 6" id="KW-0597">Phosphoprotein</keyword>
<evidence type="ECO:0000313" key="11">
    <source>
        <dbReference type="Proteomes" id="UP000282028"/>
    </source>
</evidence>
<comment type="caution">
    <text evidence="10">The sequence shown here is derived from an EMBL/GenBank/DDBJ whole genome shotgun (WGS) entry which is preliminary data.</text>
</comment>
<dbReference type="InterPro" id="IPR001789">
    <property type="entry name" value="Sig_transdc_resp-reg_receiver"/>
</dbReference>
<feature type="domain" description="Response regulatory" evidence="8">
    <location>
        <begin position="2"/>
        <end position="117"/>
    </location>
</feature>
<dbReference type="SMART" id="SM00448">
    <property type="entry name" value="REC"/>
    <property type="match status" value="1"/>
</dbReference>
<dbReference type="EMBL" id="RHHR01000034">
    <property type="protein sequence ID" value="RNB70291.1"/>
    <property type="molecule type" value="Genomic_DNA"/>
</dbReference>
<reference evidence="10 11" key="1">
    <citation type="submission" date="2018-10" db="EMBL/GenBank/DDBJ databases">
        <title>Phylogenomics of Brevibacillus.</title>
        <authorList>
            <person name="Dunlap C."/>
        </authorList>
    </citation>
    <scope>NUCLEOTIDE SEQUENCE [LARGE SCALE GENOMIC DNA]</scope>
    <source>
        <strain evidence="10 11">JCM 12215</strain>
    </source>
</reference>
<feature type="DNA-binding region" description="OmpR/PhoB-type" evidence="7">
    <location>
        <begin position="131"/>
        <end position="230"/>
    </location>
</feature>
<dbReference type="InterPro" id="IPR039420">
    <property type="entry name" value="WalR-like"/>
</dbReference>
<dbReference type="PANTHER" id="PTHR48111:SF54">
    <property type="entry name" value="STAGE 0 SPORULATION PROTEIN A HOMOLOG"/>
    <property type="match status" value="1"/>
</dbReference>
<feature type="domain" description="OmpR/PhoB-type" evidence="9">
    <location>
        <begin position="131"/>
        <end position="230"/>
    </location>
</feature>
<evidence type="ECO:0000259" key="8">
    <source>
        <dbReference type="PROSITE" id="PS50110"/>
    </source>
</evidence>
<evidence type="ECO:0000256" key="7">
    <source>
        <dbReference type="PROSITE-ProRule" id="PRU01091"/>
    </source>
</evidence>
<dbReference type="PROSITE" id="PS51755">
    <property type="entry name" value="OMPR_PHOB"/>
    <property type="match status" value="1"/>
</dbReference>
<evidence type="ECO:0000313" key="10">
    <source>
        <dbReference type="EMBL" id="RNB70291.1"/>
    </source>
</evidence>
<dbReference type="AlphaFoldDB" id="A0A3M8C3S6"/>
<evidence type="ECO:0000256" key="6">
    <source>
        <dbReference type="PROSITE-ProRule" id="PRU00169"/>
    </source>
</evidence>
<dbReference type="CDD" id="cd00383">
    <property type="entry name" value="trans_reg_C"/>
    <property type="match status" value="1"/>
</dbReference>
<protein>
    <submittedName>
        <fullName evidence="10">DNA-binding response regulator</fullName>
    </submittedName>
</protein>
<keyword evidence="4 7" id="KW-0238">DNA-binding</keyword>
<accession>A0A3M8C3S6</accession>
<sequence length="237" mass="27043">MKVLLLEDEKSIRDFIRINLRRENYEVVEAATGEEALALAEEQHDIEIAILDVMLPGIDGFEVCSELRQKYPRIGIIMLTAKSQEVDKVMGLNNGADDYMSKPFSPAELLARVNALHRRLSPVTPVQQEETNKINLHPFTLLLDERKLINQGQEIVLTPKEFSIIKLLGENVNKAISRDEILTAVWGQFFVGDLKVVDVNIRRIRQKIEQDPAHPAFLETVWGYGYLWRKDTVDAGH</sequence>
<dbReference type="SUPFAM" id="SSF52172">
    <property type="entry name" value="CheY-like"/>
    <property type="match status" value="1"/>
</dbReference>
<keyword evidence="5" id="KW-0804">Transcription</keyword>
<dbReference type="GO" id="GO:0000156">
    <property type="term" value="F:phosphorelay response regulator activity"/>
    <property type="evidence" value="ECO:0007669"/>
    <property type="project" value="TreeGrafter"/>
</dbReference>
<dbReference type="RefSeq" id="WP_122910174.1">
    <property type="nucleotide sequence ID" value="NZ_CBCSBE010000010.1"/>
</dbReference>
<evidence type="ECO:0000256" key="5">
    <source>
        <dbReference type="ARBA" id="ARBA00023163"/>
    </source>
</evidence>
<dbReference type="Pfam" id="PF00486">
    <property type="entry name" value="Trans_reg_C"/>
    <property type="match status" value="1"/>
</dbReference>
<gene>
    <name evidence="10" type="ORF">EDM52_17140</name>
</gene>
<dbReference type="GO" id="GO:0005829">
    <property type="term" value="C:cytosol"/>
    <property type="evidence" value="ECO:0007669"/>
    <property type="project" value="TreeGrafter"/>
</dbReference>
<proteinExistence type="predicted"/>
<dbReference type="FunFam" id="3.40.50.2300:FF:000001">
    <property type="entry name" value="DNA-binding response regulator PhoB"/>
    <property type="match status" value="1"/>
</dbReference>
<dbReference type="PROSITE" id="PS50110">
    <property type="entry name" value="RESPONSE_REGULATORY"/>
    <property type="match status" value="1"/>
</dbReference>
<dbReference type="SMART" id="SM00862">
    <property type="entry name" value="Trans_reg_C"/>
    <property type="match status" value="1"/>
</dbReference>
<dbReference type="GO" id="GO:0006355">
    <property type="term" value="P:regulation of DNA-templated transcription"/>
    <property type="evidence" value="ECO:0007669"/>
    <property type="project" value="InterPro"/>
</dbReference>
<keyword evidence="11" id="KW-1185">Reference proteome</keyword>
<feature type="modified residue" description="4-aspartylphosphate" evidence="6">
    <location>
        <position position="52"/>
    </location>
</feature>
<dbReference type="InterPro" id="IPR011006">
    <property type="entry name" value="CheY-like_superfamily"/>
</dbReference>
<dbReference type="GO" id="GO:0032993">
    <property type="term" value="C:protein-DNA complex"/>
    <property type="evidence" value="ECO:0007669"/>
    <property type="project" value="TreeGrafter"/>
</dbReference>
<dbReference type="InterPro" id="IPR001867">
    <property type="entry name" value="OmpR/PhoB-type_DNA-bd"/>
</dbReference>
<evidence type="ECO:0000256" key="2">
    <source>
        <dbReference type="ARBA" id="ARBA00023012"/>
    </source>
</evidence>
<dbReference type="InterPro" id="IPR036388">
    <property type="entry name" value="WH-like_DNA-bd_sf"/>
</dbReference>
<name>A0A3M8C3S6_9BACL</name>
<keyword evidence="3" id="KW-0805">Transcription regulation</keyword>
<evidence type="ECO:0000256" key="3">
    <source>
        <dbReference type="ARBA" id="ARBA00023015"/>
    </source>
</evidence>
<dbReference type="Gene3D" id="3.40.50.2300">
    <property type="match status" value="1"/>
</dbReference>
<dbReference type="CDD" id="cd17574">
    <property type="entry name" value="REC_OmpR"/>
    <property type="match status" value="1"/>
</dbReference>
<dbReference type="Gene3D" id="1.10.10.10">
    <property type="entry name" value="Winged helix-like DNA-binding domain superfamily/Winged helix DNA-binding domain"/>
    <property type="match status" value="1"/>
</dbReference>